<keyword evidence="4" id="KW-0670">Pyruvate</keyword>
<protein>
    <submittedName>
        <fullName evidence="4">Sulfopyruvate decarboxylase, alpha subunit</fullName>
    </submittedName>
</protein>
<dbReference type="RefSeq" id="WP_028795187.1">
    <property type="nucleotide sequence ID" value="NZ_FNBW01000018.1"/>
</dbReference>
<dbReference type="EMBL" id="FNBW01000018">
    <property type="protein sequence ID" value="SDG46474.1"/>
    <property type="molecule type" value="Genomic_DNA"/>
</dbReference>
<dbReference type="AlphaFoldDB" id="A0A8G2F008"/>
<evidence type="ECO:0000313" key="4">
    <source>
        <dbReference type="EMBL" id="SDG46474.1"/>
    </source>
</evidence>
<keyword evidence="2" id="KW-0456">Lyase</keyword>
<reference evidence="4 5" key="1">
    <citation type="submission" date="2016-10" db="EMBL/GenBank/DDBJ databases">
        <authorList>
            <person name="Varghese N."/>
            <person name="Submissions S."/>
        </authorList>
    </citation>
    <scope>NUCLEOTIDE SEQUENCE [LARGE SCALE GENOMIC DNA]</scope>
    <source>
        <strain evidence="4 5">DSM 18839</strain>
    </source>
</reference>
<dbReference type="GO" id="GO:0016831">
    <property type="term" value="F:carboxy-lyase activity"/>
    <property type="evidence" value="ECO:0007669"/>
    <property type="project" value="UniProtKB-KW"/>
</dbReference>
<proteinExistence type="predicted"/>
<evidence type="ECO:0000256" key="1">
    <source>
        <dbReference type="ARBA" id="ARBA00022793"/>
    </source>
</evidence>
<evidence type="ECO:0000256" key="2">
    <source>
        <dbReference type="ARBA" id="ARBA00023239"/>
    </source>
</evidence>
<dbReference type="PANTHER" id="PTHR42818">
    <property type="entry name" value="SULFOPYRUVATE DECARBOXYLASE SUBUNIT ALPHA"/>
    <property type="match status" value="1"/>
</dbReference>
<dbReference type="Pfam" id="PF02776">
    <property type="entry name" value="TPP_enzyme_N"/>
    <property type="match status" value="1"/>
</dbReference>
<comment type="caution">
    <text evidence="4">The sequence shown here is derived from an EMBL/GenBank/DDBJ whole genome shotgun (WGS) entry which is preliminary data.</text>
</comment>
<keyword evidence="5" id="KW-1185">Reference proteome</keyword>
<organism evidence="4 5">
    <name type="scientific">Thalassobaculum litoreum DSM 18839</name>
    <dbReference type="NCBI Taxonomy" id="1123362"/>
    <lineage>
        <taxon>Bacteria</taxon>
        <taxon>Pseudomonadati</taxon>
        <taxon>Pseudomonadota</taxon>
        <taxon>Alphaproteobacteria</taxon>
        <taxon>Rhodospirillales</taxon>
        <taxon>Thalassobaculaceae</taxon>
        <taxon>Thalassobaculum</taxon>
    </lineage>
</organism>
<dbReference type="OrthoDB" id="9798007at2"/>
<dbReference type="Gene3D" id="3.40.50.970">
    <property type="match status" value="1"/>
</dbReference>
<dbReference type="CDD" id="cd07035">
    <property type="entry name" value="TPP_PYR_POX_like"/>
    <property type="match status" value="1"/>
</dbReference>
<dbReference type="InterPro" id="IPR012001">
    <property type="entry name" value="Thiamin_PyroP_enz_TPP-bd_dom"/>
</dbReference>
<dbReference type="InterPro" id="IPR029061">
    <property type="entry name" value="THDP-binding"/>
</dbReference>
<dbReference type="InterPro" id="IPR051818">
    <property type="entry name" value="TPP_dependent_decarboxylase"/>
</dbReference>
<accession>A0A8G2F008</accession>
<dbReference type="SUPFAM" id="SSF52518">
    <property type="entry name" value="Thiamin diphosphate-binding fold (THDP-binding)"/>
    <property type="match status" value="1"/>
</dbReference>
<evidence type="ECO:0000313" key="5">
    <source>
        <dbReference type="Proteomes" id="UP000198615"/>
    </source>
</evidence>
<dbReference type="Proteomes" id="UP000198615">
    <property type="component" value="Unassembled WGS sequence"/>
</dbReference>
<dbReference type="PANTHER" id="PTHR42818:SF1">
    <property type="entry name" value="SULFOPYRUVATE DECARBOXYLASE"/>
    <property type="match status" value="1"/>
</dbReference>
<name>A0A8G2F008_9PROT</name>
<feature type="domain" description="Thiamine pyrophosphate enzyme N-terminal TPP-binding" evidence="3">
    <location>
        <begin position="11"/>
        <end position="103"/>
    </location>
</feature>
<evidence type="ECO:0000259" key="3">
    <source>
        <dbReference type="Pfam" id="PF02776"/>
    </source>
</evidence>
<sequence>MDEHWSVAAHRHLKAAGVRQIGYVPDGGLRLLIERCLGDNEIETVMCATEEEAVGLSAGAWLGGQKSAVFMQSSGVGNTINAIASLISSANFPFFAIVTMRGQWGEGNPWQVPMGQAVVPTLEAVGVKTFLAESPDAVDMMIESGLRMAYSTDTPVAVLVGQKVIGSKIWTAGKAVNQ</sequence>
<gene>
    <name evidence="4" type="ORF">SAMN05660686_04499</name>
</gene>
<dbReference type="GO" id="GO:0030976">
    <property type="term" value="F:thiamine pyrophosphate binding"/>
    <property type="evidence" value="ECO:0007669"/>
    <property type="project" value="InterPro"/>
</dbReference>
<keyword evidence="1" id="KW-0210">Decarboxylase</keyword>